<organism evidence="3">
    <name type="scientific">mine drainage metagenome</name>
    <dbReference type="NCBI Taxonomy" id="410659"/>
    <lineage>
        <taxon>unclassified sequences</taxon>
        <taxon>metagenomes</taxon>
        <taxon>ecological metagenomes</taxon>
    </lineage>
</organism>
<dbReference type="InterPro" id="IPR014592">
    <property type="entry name" value="P-loop_UCP034888"/>
</dbReference>
<gene>
    <name evidence="3" type="ORF">GALL_458960</name>
</gene>
<dbReference type="PIRSF" id="PIRSF034888">
    <property type="entry name" value="P-loop_UCP034888"/>
    <property type="match status" value="1"/>
</dbReference>
<evidence type="ECO:0000313" key="3">
    <source>
        <dbReference type="EMBL" id="OIQ72477.1"/>
    </source>
</evidence>
<dbReference type="PANTHER" id="PTHR43581">
    <property type="entry name" value="ATP/GTP PHOSPHATASE"/>
    <property type="match status" value="1"/>
</dbReference>
<sequence>MLECLTLHNFKSARDLEVPISNLTVLSGLNGSGKSSVLQAISLVRQSLLLSQSVRLPSLHLRGPLVQLGVADDVISDRATDNTIQIGLRVDGLQTHWISNATVDSDILEIQLDALLPDPGESYLRNCHFQFLQADRLTPQTHYERSDSFSRDMGFLGAHGQFTPDYLAEHGDRLEVSLARRCPKTASGLPNGLMDRIVATPKLYDQISGWMQHLSPGVRLEAGRLSQTDLVSLRFSYASTEIAQGSGRRRPSNVGFGLTYCLPIVTACLAAPQGAVLLLENPEAHLHPRGQAALGTLLAKCAADGVQIIVETHSDHVLNGIRLAVKHGEIAAEKVQLCNFTRDPVTGDSFIETPVVLANGELTAWPEGFFDEWEKSLEELLR</sequence>
<dbReference type="AlphaFoldDB" id="A0A1J5Q933"/>
<comment type="caution">
    <text evidence="3">The sequence shown here is derived from an EMBL/GenBank/DDBJ whole genome shotgun (WGS) entry which is preliminary data.</text>
</comment>
<dbReference type="GO" id="GO:0005524">
    <property type="term" value="F:ATP binding"/>
    <property type="evidence" value="ECO:0007669"/>
    <property type="project" value="InterPro"/>
</dbReference>
<dbReference type="PANTHER" id="PTHR43581:SF2">
    <property type="entry name" value="EXCINUCLEASE ATPASE SUBUNIT"/>
    <property type="match status" value="1"/>
</dbReference>
<dbReference type="GO" id="GO:0016887">
    <property type="term" value="F:ATP hydrolysis activity"/>
    <property type="evidence" value="ECO:0007669"/>
    <property type="project" value="InterPro"/>
</dbReference>
<dbReference type="SUPFAM" id="SSF52540">
    <property type="entry name" value="P-loop containing nucleoside triphosphate hydrolases"/>
    <property type="match status" value="1"/>
</dbReference>
<evidence type="ECO:0000259" key="2">
    <source>
        <dbReference type="Pfam" id="PF13304"/>
    </source>
</evidence>
<evidence type="ECO:0000259" key="1">
    <source>
        <dbReference type="Pfam" id="PF12476"/>
    </source>
</evidence>
<dbReference type="InterPro" id="IPR051396">
    <property type="entry name" value="Bact_Antivir_Def_Nuclease"/>
</dbReference>
<dbReference type="EMBL" id="MLJW01003255">
    <property type="protein sequence ID" value="OIQ72477.1"/>
    <property type="molecule type" value="Genomic_DNA"/>
</dbReference>
<dbReference type="InterPro" id="IPR022532">
    <property type="entry name" value="DUF3696"/>
</dbReference>
<name>A0A1J5Q933_9ZZZZ</name>
<feature type="domain" description="DUF3696" evidence="1">
    <location>
        <begin position="330"/>
        <end position="380"/>
    </location>
</feature>
<accession>A0A1J5Q933</accession>
<dbReference type="InterPro" id="IPR027417">
    <property type="entry name" value="P-loop_NTPase"/>
</dbReference>
<dbReference type="Gene3D" id="3.40.50.300">
    <property type="entry name" value="P-loop containing nucleotide triphosphate hydrolases"/>
    <property type="match status" value="2"/>
</dbReference>
<protein>
    <submittedName>
        <fullName evidence="3">Recombination protein F</fullName>
    </submittedName>
</protein>
<reference evidence="3" key="1">
    <citation type="submission" date="2016-10" db="EMBL/GenBank/DDBJ databases">
        <title>Sequence of Gallionella enrichment culture.</title>
        <authorList>
            <person name="Poehlein A."/>
            <person name="Muehling M."/>
            <person name="Daniel R."/>
        </authorList>
    </citation>
    <scope>NUCLEOTIDE SEQUENCE</scope>
</reference>
<dbReference type="InterPro" id="IPR003959">
    <property type="entry name" value="ATPase_AAA_core"/>
</dbReference>
<dbReference type="Pfam" id="PF12476">
    <property type="entry name" value="DUF3696"/>
    <property type="match status" value="1"/>
</dbReference>
<dbReference type="Pfam" id="PF13304">
    <property type="entry name" value="AAA_21"/>
    <property type="match status" value="1"/>
</dbReference>
<feature type="domain" description="ATPase AAA-type core" evidence="2">
    <location>
        <begin position="23"/>
        <end position="319"/>
    </location>
</feature>
<proteinExistence type="predicted"/>